<dbReference type="AlphaFoldDB" id="A0A672QKP9"/>
<proteinExistence type="predicted"/>
<sequence length="646" mass="73456">ISVCLSNSHREYKSYVCFQDGPSGIQSIDSCEFIWEAGVGFAQTPPLNHTHDFNRSEICPLHTSPSDTHTLNPWVSFFCSRENRHALPLFTSLLNVVCAYDPVGYGIPYNHLMFSDQRGVLAELALQTLIVSLEQELVDNSNTSTNLSTNTDTLSSHIIFIIIPSYIFLNAYIFCMQDFHFILQGIGRLLNNPLLQTYLPHSCKKIQFHQELLVLFWKLCDLNKKFLFCVLKSSDVLDIMVPILFYLTDARANQSRVGLVHIGMFILLLLSGERNFGVRLNKPYFVRVPMDISVFAGTHADLLIVVFHKIITSGHPRLQPLYDCLLTIIVNVSPYLKSLSMVAANKLLHLLEVFSSPWFLFCSPVNHHLVFFLLEVFNNIIQYQFDGNFNLVYGIIRKRNLFHQLANLPTDVISIQKALQKKSRSNNTHNAVFTETSNPYNTACSEGPYKTTPVQTGTLNASLKDMPRIDKLTETSQVSEDGATLLLQQRDSTHSQSDHSSETQIRDTEPTSGEDDKSEKEDCDGSPKHVSSSSDWAPTPDWVLSWKSKLPLQTIMRLLQVLVPQVEKICIDKGLTDESEILKFLQHGTLVGLLPVPHPILIRKYQANEGTALWFRTYMWGIIYLRNVDPPVWYDTDVKLFEIQRI</sequence>
<evidence type="ECO:0000256" key="1">
    <source>
        <dbReference type="SAM" id="MobiDB-lite"/>
    </source>
</evidence>
<protein>
    <submittedName>
        <fullName evidence="3">Protein HID1-like</fullName>
    </submittedName>
</protein>
<gene>
    <name evidence="3" type="primary">LOC107595227</name>
</gene>
<dbReference type="PANTHER" id="PTHR21575:SF12">
    <property type="entry name" value="PROTEIN HID1"/>
    <property type="match status" value="1"/>
</dbReference>
<feature type="region of interest" description="Disordered" evidence="1">
    <location>
        <begin position="488"/>
        <end position="537"/>
    </location>
</feature>
<dbReference type="Proteomes" id="UP000472262">
    <property type="component" value="Unassembled WGS sequence"/>
</dbReference>
<accession>A0A672QKP9</accession>
<name>A0A672QKP9_SINGR</name>
<keyword evidence="2" id="KW-0812">Transmembrane</keyword>
<feature type="region of interest" description="Disordered" evidence="1">
    <location>
        <begin position="444"/>
        <end position="467"/>
    </location>
</feature>
<keyword evidence="2" id="KW-0472">Membrane</keyword>
<feature type="compositionally biased region" description="Polar residues" evidence="1">
    <location>
        <begin position="452"/>
        <end position="461"/>
    </location>
</feature>
<dbReference type="PANTHER" id="PTHR21575">
    <property type="entry name" value="PROTEIN HID1"/>
    <property type="match status" value="1"/>
</dbReference>
<dbReference type="InterPro" id="IPR026705">
    <property type="entry name" value="Hid-1/Ecm30"/>
</dbReference>
<organism evidence="3 4">
    <name type="scientific">Sinocyclocheilus grahami</name>
    <name type="common">Dianchi golden-line fish</name>
    <name type="synonym">Barbus grahami</name>
    <dbReference type="NCBI Taxonomy" id="75366"/>
    <lineage>
        <taxon>Eukaryota</taxon>
        <taxon>Metazoa</taxon>
        <taxon>Chordata</taxon>
        <taxon>Craniata</taxon>
        <taxon>Vertebrata</taxon>
        <taxon>Euteleostomi</taxon>
        <taxon>Actinopterygii</taxon>
        <taxon>Neopterygii</taxon>
        <taxon>Teleostei</taxon>
        <taxon>Ostariophysi</taxon>
        <taxon>Cypriniformes</taxon>
        <taxon>Cyprinidae</taxon>
        <taxon>Cyprininae</taxon>
        <taxon>Sinocyclocheilus</taxon>
    </lineage>
</organism>
<evidence type="ECO:0000256" key="2">
    <source>
        <dbReference type="SAM" id="Phobius"/>
    </source>
</evidence>
<keyword evidence="2" id="KW-1133">Transmembrane helix</keyword>
<dbReference type="Pfam" id="PF12722">
    <property type="entry name" value="Hid1"/>
    <property type="match status" value="1"/>
</dbReference>
<keyword evidence="4" id="KW-1185">Reference proteome</keyword>
<feature type="compositionally biased region" description="Basic and acidic residues" evidence="1">
    <location>
        <begin position="491"/>
        <end position="527"/>
    </location>
</feature>
<evidence type="ECO:0000313" key="4">
    <source>
        <dbReference type="Proteomes" id="UP000472262"/>
    </source>
</evidence>
<evidence type="ECO:0000313" key="3">
    <source>
        <dbReference type="Ensembl" id="ENSSGRP00000076465.1"/>
    </source>
</evidence>
<dbReference type="GO" id="GO:0016020">
    <property type="term" value="C:membrane"/>
    <property type="evidence" value="ECO:0007669"/>
    <property type="project" value="TreeGrafter"/>
</dbReference>
<dbReference type="Ensembl" id="ENSSGRT00000081403.1">
    <property type="protein sequence ID" value="ENSSGRP00000076465.1"/>
    <property type="gene ID" value="ENSSGRG00000038757.1"/>
</dbReference>
<dbReference type="GO" id="GO:0005797">
    <property type="term" value="C:Golgi medial cisterna"/>
    <property type="evidence" value="ECO:0007669"/>
    <property type="project" value="TreeGrafter"/>
</dbReference>
<feature type="transmembrane region" description="Helical" evidence="2">
    <location>
        <begin position="154"/>
        <end position="175"/>
    </location>
</feature>
<dbReference type="GO" id="GO:0000138">
    <property type="term" value="C:Golgi trans cisterna"/>
    <property type="evidence" value="ECO:0007669"/>
    <property type="project" value="TreeGrafter"/>
</dbReference>
<reference evidence="3" key="2">
    <citation type="submission" date="2025-09" db="UniProtKB">
        <authorList>
            <consortium name="Ensembl"/>
        </authorList>
    </citation>
    <scope>IDENTIFICATION</scope>
</reference>
<reference evidence="3" key="1">
    <citation type="submission" date="2025-08" db="UniProtKB">
        <authorList>
            <consortium name="Ensembl"/>
        </authorList>
    </citation>
    <scope>IDENTIFICATION</scope>
</reference>